<feature type="transmembrane region" description="Helical" evidence="8">
    <location>
        <begin position="115"/>
        <end position="133"/>
    </location>
</feature>
<evidence type="ECO:0000256" key="5">
    <source>
        <dbReference type="ARBA" id="ARBA00022692"/>
    </source>
</evidence>
<feature type="transmembrane region" description="Helical" evidence="8">
    <location>
        <begin position="46"/>
        <end position="66"/>
    </location>
</feature>
<evidence type="ECO:0000256" key="4">
    <source>
        <dbReference type="ARBA" id="ARBA00022519"/>
    </source>
</evidence>
<protein>
    <submittedName>
        <fullName evidence="9">Putative inner membrane protein</fullName>
    </submittedName>
</protein>
<feature type="transmembrane region" description="Helical" evidence="8">
    <location>
        <begin position="164"/>
        <end position="195"/>
    </location>
</feature>
<organism evidence="9">
    <name type="scientific">mine drainage metagenome</name>
    <dbReference type="NCBI Taxonomy" id="410659"/>
    <lineage>
        <taxon>unclassified sequences</taxon>
        <taxon>metagenomes</taxon>
        <taxon>ecological metagenomes</taxon>
    </lineage>
</organism>
<feature type="transmembrane region" description="Helical" evidence="8">
    <location>
        <begin position="87"/>
        <end position="103"/>
    </location>
</feature>
<feature type="transmembrane region" description="Helical" evidence="8">
    <location>
        <begin position="310"/>
        <end position="330"/>
    </location>
</feature>
<dbReference type="PANTHER" id="PTHR30574">
    <property type="entry name" value="INNER MEMBRANE PROTEIN YEDE"/>
    <property type="match status" value="1"/>
</dbReference>
<reference evidence="9" key="1">
    <citation type="submission" date="2016-10" db="EMBL/GenBank/DDBJ databases">
        <title>Sequence of Gallionella enrichment culture.</title>
        <authorList>
            <person name="Poehlein A."/>
            <person name="Muehling M."/>
            <person name="Daniel R."/>
        </authorList>
    </citation>
    <scope>NUCLEOTIDE SEQUENCE</scope>
</reference>
<keyword evidence="6 8" id="KW-1133">Transmembrane helix</keyword>
<feature type="transmembrane region" description="Helical" evidence="8">
    <location>
        <begin position="336"/>
        <end position="355"/>
    </location>
</feature>
<evidence type="ECO:0000256" key="1">
    <source>
        <dbReference type="ARBA" id="ARBA00004429"/>
    </source>
</evidence>
<keyword evidence="7 8" id="KW-0472">Membrane</keyword>
<comment type="subcellular location">
    <subcellularLocation>
        <location evidence="1">Cell inner membrane</location>
        <topology evidence="1">Multi-pass membrane protein</topology>
    </subcellularLocation>
</comment>
<sequence length="378" mass="38561">MTAITELLIGAFATAAVLGAAAQSTGFCPQGGLRETLLERKPTRLAAYGVAVGAALVAVALLQLTLGQALIPSRPAYTGPDLPWGRYVLGGLLFGFGMVLARGCPLRTLVRVGQGSLQAVLVLAVMGLAAYAMSRTSLYGRWFAPWIDGWSLDLRRFGLAHQDLGTVLGLAGVGAHVALGLALGAAVLVLCWLALSLRKSRGLWLGAALIGVVVAAGYALTAGPIGKRAMDDAAFMSQPPDGLGVQSYSFAGPLSDVAYFLLHPSNQTTTFGVMAVAGALLGALLAALLRRDFRLQGLARWREGARQLCGAVLTGGGAVLGLGCTVGHGLSGISVLSVGSMLGLASIFTGAWLAIRLEAGRRAVTPVGAPGYTAATGG</sequence>
<gene>
    <name evidence="9" type="ORF">GALL_487310</name>
</gene>
<evidence type="ECO:0000256" key="2">
    <source>
        <dbReference type="ARBA" id="ARBA00022448"/>
    </source>
</evidence>
<proteinExistence type="predicted"/>
<dbReference type="EMBL" id="MLJW01004598">
    <property type="protein sequence ID" value="OIQ69665.1"/>
    <property type="molecule type" value="Genomic_DNA"/>
</dbReference>
<evidence type="ECO:0000256" key="3">
    <source>
        <dbReference type="ARBA" id="ARBA00022475"/>
    </source>
</evidence>
<dbReference type="AlphaFoldDB" id="A0A1J5PDF8"/>
<evidence type="ECO:0000256" key="7">
    <source>
        <dbReference type="ARBA" id="ARBA00023136"/>
    </source>
</evidence>
<dbReference type="GO" id="GO:0005886">
    <property type="term" value="C:plasma membrane"/>
    <property type="evidence" value="ECO:0007669"/>
    <property type="project" value="UniProtKB-SubCell"/>
</dbReference>
<dbReference type="Pfam" id="PF04143">
    <property type="entry name" value="Sulf_transp"/>
    <property type="match status" value="1"/>
</dbReference>
<evidence type="ECO:0000313" key="9">
    <source>
        <dbReference type="EMBL" id="OIQ69665.1"/>
    </source>
</evidence>
<keyword evidence="3" id="KW-1003">Cell membrane</keyword>
<name>A0A1J5PDF8_9ZZZZ</name>
<dbReference type="PANTHER" id="PTHR30574:SF1">
    <property type="entry name" value="SULPHUR TRANSPORT DOMAIN-CONTAINING PROTEIN"/>
    <property type="match status" value="1"/>
</dbReference>
<keyword evidence="5 8" id="KW-0812">Transmembrane</keyword>
<keyword evidence="4" id="KW-0997">Cell inner membrane</keyword>
<feature type="transmembrane region" description="Helical" evidence="8">
    <location>
        <begin position="268"/>
        <end position="289"/>
    </location>
</feature>
<accession>A0A1J5PDF8</accession>
<dbReference type="InterPro" id="IPR007272">
    <property type="entry name" value="Sulf_transp_TsuA/YedE"/>
</dbReference>
<comment type="caution">
    <text evidence="9">The sequence shown here is derived from an EMBL/GenBank/DDBJ whole genome shotgun (WGS) entry which is preliminary data.</text>
</comment>
<evidence type="ECO:0000256" key="8">
    <source>
        <dbReference type="SAM" id="Phobius"/>
    </source>
</evidence>
<feature type="transmembrane region" description="Helical" evidence="8">
    <location>
        <begin position="201"/>
        <end position="221"/>
    </location>
</feature>
<keyword evidence="2" id="KW-0813">Transport</keyword>
<evidence type="ECO:0000256" key="6">
    <source>
        <dbReference type="ARBA" id="ARBA00022989"/>
    </source>
</evidence>